<protein>
    <submittedName>
        <fullName evidence="1">Uncharacterized protein</fullName>
    </submittedName>
</protein>
<accession>A0A1H6W0M6</accession>
<dbReference type="Proteomes" id="UP000198888">
    <property type="component" value="Unassembled WGS sequence"/>
</dbReference>
<keyword evidence="2" id="KW-1185">Reference proteome</keyword>
<evidence type="ECO:0000313" key="2">
    <source>
        <dbReference type="Proteomes" id="UP000198888"/>
    </source>
</evidence>
<dbReference type="RefSeq" id="WP_143054169.1">
    <property type="nucleotide sequence ID" value="NZ_CP024845.1"/>
</dbReference>
<reference evidence="1 2" key="1">
    <citation type="submission" date="2016-10" db="EMBL/GenBank/DDBJ databases">
        <authorList>
            <person name="de Groot N.N."/>
        </authorList>
    </citation>
    <scope>NUCLEOTIDE SEQUENCE [LARGE SCALE GENOMIC DNA]</scope>
    <source>
        <strain evidence="1 2">DSM 22187</strain>
    </source>
</reference>
<dbReference type="EMBL" id="FNYR01000021">
    <property type="protein sequence ID" value="SEJ10511.1"/>
    <property type="molecule type" value="Genomic_DNA"/>
</dbReference>
<dbReference type="AlphaFoldDB" id="A0A1H6W0M6"/>
<proteinExistence type="predicted"/>
<evidence type="ECO:0000313" key="1">
    <source>
        <dbReference type="EMBL" id="SEJ10511.1"/>
    </source>
</evidence>
<dbReference type="STRING" id="1073996.SAMN05444271_12140"/>
<name>A0A1H6W0M6_9EURY</name>
<gene>
    <name evidence="1" type="ORF">SAMN05444271_12140</name>
</gene>
<dbReference type="OrthoDB" id="351316at2157"/>
<dbReference type="GeneID" id="35002183"/>
<organism evidence="1 2">
    <name type="scientific">Halohasta litchfieldiae</name>
    <dbReference type="NCBI Taxonomy" id="1073996"/>
    <lineage>
        <taxon>Archaea</taxon>
        <taxon>Methanobacteriati</taxon>
        <taxon>Methanobacteriota</taxon>
        <taxon>Stenosarchaea group</taxon>
        <taxon>Halobacteria</taxon>
        <taxon>Halobacteriales</taxon>
        <taxon>Haloferacaceae</taxon>
        <taxon>Halohasta</taxon>
    </lineage>
</organism>
<sequence>MSYGSESEYVVGVTRSGQPVVAESGDGQRSALAVKRDRIVDNKKRLIQFETARTTFYAESAKDTDKWNRLWKHQHEWNSDDTGRREHQDKVHLSHALADSLHLSAFQKRRVVDIVTNTNGRRFNQIGGIEALVLGAIAYIGEVDAKEIDDRIVGSESFEAICELHDVEGWNACKKIKDIMKD</sequence>